<dbReference type="InterPro" id="IPR008379">
    <property type="entry name" value="Band_4.1_C"/>
</dbReference>
<name>A0A914DET2_9BILA</name>
<sequence>MLIQPTHNEHFARVANLLNGTSPTVEESDGPYRPPASDDVDGHIIREERVEQIYRIKGTGNVPKVDPDDATLEGTITRCIKENKRAPRVEMLEKKVVVKESAPVPQEILDVSTPHTTVHTWHETTSGPEEVTTEVDEHGNVITRTKKTQQVKHTIQKQSYQTFSVNDGQPGTQTVERSHQTITPIGVSPTRSPVLETHTRTIAYEAGDGQNGHNGTSPTNGHNGAPGEFVSSKTVTSGNRTIETITYKVEKDGVTETHVEHRVTIHSGDDIDHDAELSQAILEATQMNPHMTVEKIEVKQETTC</sequence>
<protein>
    <submittedName>
        <fullName evidence="4">Band 4.1 C-terminal domain-containing protein</fullName>
    </submittedName>
</protein>
<feature type="region of interest" description="Disordered" evidence="1">
    <location>
        <begin position="206"/>
        <end position="237"/>
    </location>
</feature>
<dbReference type="GO" id="GO:0031032">
    <property type="term" value="P:actomyosin structure organization"/>
    <property type="evidence" value="ECO:0007669"/>
    <property type="project" value="TreeGrafter"/>
</dbReference>
<dbReference type="WBParaSite" id="ACRNAN_scaffold2336.g28588.t1">
    <property type="protein sequence ID" value="ACRNAN_scaffold2336.g28588.t1"/>
    <property type="gene ID" value="ACRNAN_scaffold2336.g28588"/>
</dbReference>
<reference evidence="4" key="1">
    <citation type="submission" date="2022-11" db="UniProtKB">
        <authorList>
            <consortium name="WormBaseParasite"/>
        </authorList>
    </citation>
    <scope>IDENTIFICATION</scope>
</reference>
<dbReference type="PANTHER" id="PTHR23280">
    <property type="entry name" value="4.1 G PROTEIN"/>
    <property type="match status" value="1"/>
</dbReference>
<feature type="domain" description="Band 4.1 C-terminal" evidence="2">
    <location>
        <begin position="191"/>
        <end position="302"/>
    </location>
</feature>
<keyword evidence="3" id="KW-1185">Reference proteome</keyword>
<evidence type="ECO:0000313" key="4">
    <source>
        <dbReference type="WBParaSite" id="ACRNAN_scaffold2336.g28588.t1"/>
    </source>
</evidence>
<feature type="region of interest" description="Disordered" evidence="1">
    <location>
        <begin position="21"/>
        <end position="40"/>
    </location>
</feature>
<dbReference type="GO" id="GO:0005886">
    <property type="term" value="C:plasma membrane"/>
    <property type="evidence" value="ECO:0007669"/>
    <property type="project" value="TreeGrafter"/>
</dbReference>
<dbReference type="PANTHER" id="PTHR23280:SF21">
    <property type="entry name" value="PROTEIN 4.1 HOMOLOG"/>
    <property type="match status" value="1"/>
</dbReference>
<organism evidence="3 4">
    <name type="scientific">Acrobeloides nanus</name>
    <dbReference type="NCBI Taxonomy" id="290746"/>
    <lineage>
        <taxon>Eukaryota</taxon>
        <taxon>Metazoa</taxon>
        <taxon>Ecdysozoa</taxon>
        <taxon>Nematoda</taxon>
        <taxon>Chromadorea</taxon>
        <taxon>Rhabditida</taxon>
        <taxon>Tylenchina</taxon>
        <taxon>Cephalobomorpha</taxon>
        <taxon>Cephaloboidea</taxon>
        <taxon>Cephalobidae</taxon>
        <taxon>Acrobeloides</taxon>
    </lineage>
</organism>
<dbReference type="GO" id="GO:0005856">
    <property type="term" value="C:cytoskeleton"/>
    <property type="evidence" value="ECO:0007669"/>
    <property type="project" value="InterPro"/>
</dbReference>
<dbReference type="AlphaFoldDB" id="A0A914DET2"/>
<dbReference type="GO" id="GO:0003779">
    <property type="term" value="F:actin binding"/>
    <property type="evidence" value="ECO:0007669"/>
    <property type="project" value="InterPro"/>
</dbReference>
<dbReference type="Proteomes" id="UP000887540">
    <property type="component" value="Unplaced"/>
</dbReference>
<evidence type="ECO:0000256" key="1">
    <source>
        <dbReference type="SAM" id="MobiDB-lite"/>
    </source>
</evidence>
<evidence type="ECO:0000259" key="2">
    <source>
        <dbReference type="Pfam" id="PF05902"/>
    </source>
</evidence>
<accession>A0A914DET2</accession>
<dbReference type="Pfam" id="PF05902">
    <property type="entry name" value="4_1_CTD"/>
    <property type="match status" value="1"/>
</dbReference>
<dbReference type="GO" id="GO:0005198">
    <property type="term" value="F:structural molecule activity"/>
    <property type="evidence" value="ECO:0007669"/>
    <property type="project" value="InterPro"/>
</dbReference>
<proteinExistence type="predicted"/>
<evidence type="ECO:0000313" key="3">
    <source>
        <dbReference type="Proteomes" id="UP000887540"/>
    </source>
</evidence>
<feature type="compositionally biased region" description="Polar residues" evidence="1">
    <location>
        <begin position="211"/>
        <end position="222"/>
    </location>
</feature>